<dbReference type="InterPro" id="IPR006439">
    <property type="entry name" value="HAD-SF_hydro_IA"/>
</dbReference>
<dbReference type="PANTHER" id="PTHR46191:SF2">
    <property type="entry name" value="HALOACID DEHALOGENASE-LIKE HYDROLASE DOMAIN-CONTAINING PROTEIN 3"/>
    <property type="match status" value="1"/>
</dbReference>
<dbReference type="SUPFAM" id="SSF56784">
    <property type="entry name" value="HAD-like"/>
    <property type="match status" value="1"/>
</dbReference>
<dbReference type="InterPro" id="IPR011949">
    <property type="entry name" value="HAD-SF_hydro_IA_REG-2-like"/>
</dbReference>
<evidence type="ECO:0000313" key="1">
    <source>
        <dbReference type="EMBL" id="CUS38918.1"/>
    </source>
</evidence>
<dbReference type="InterPro" id="IPR036412">
    <property type="entry name" value="HAD-like_sf"/>
</dbReference>
<gene>
    <name evidence="1" type="ORF">COMA2_60053</name>
</gene>
<dbReference type="STRING" id="1742973.COMA2_60053"/>
<dbReference type="RefSeq" id="WP_090901021.1">
    <property type="nucleotide sequence ID" value="NZ_CZPZ01000033.1"/>
</dbReference>
<accession>A0A0S4LSN3</accession>
<dbReference type="CDD" id="cd16415">
    <property type="entry name" value="HAD_dREG-2_like"/>
    <property type="match status" value="1"/>
</dbReference>
<dbReference type="Pfam" id="PF00702">
    <property type="entry name" value="Hydrolase"/>
    <property type="match status" value="1"/>
</dbReference>
<protein>
    <submittedName>
        <fullName evidence="1">Haloacid dehalogenase, subfamily IA</fullName>
    </submittedName>
</protein>
<reference evidence="2" key="1">
    <citation type="submission" date="2015-10" db="EMBL/GenBank/DDBJ databases">
        <authorList>
            <person name="Luecker S."/>
            <person name="Luecker S."/>
        </authorList>
    </citation>
    <scope>NUCLEOTIDE SEQUENCE [LARGE SCALE GENOMIC DNA]</scope>
</reference>
<proteinExistence type="predicted"/>
<dbReference type="EMBL" id="CZPZ01000033">
    <property type="protein sequence ID" value="CUS38918.1"/>
    <property type="molecule type" value="Genomic_DNA"/>
</dbReference>
<dbReference type="PANTHER" id="PTHR46191">
    <property type="match status" value="1"/>
</dbReference>
<dbReference type="InterPro" id="IPR023214">
    <property type="entry name" value="HAD_sf"/>
</dbReference>
<dbReference type="NCBIfam" id="TIGR01549">
    <property type="entry name" value="HAD-SF-IA-v1"/>
    <property type="match status" value="1"/>
</dbReference>
<dbReference type="AlphaFoldDB" id="A0A0S4LSN3"/>
<dbReference type="Gene3D" id="3.40.50.1000">
    <property type="entry name" value="HAD superfamily/HAD-like"/>
    <property type="match status" value="1"/>
</dbReference>
<dbReference type="NCBIfam" id="TIGR01509">
    <property type="entry name" value="HAD-SF-IA-v3"/>
    <property type="match status" value="1"/>
</dbReference>
<dbReference type="Gene3D" id="1.10.150.720">
    <property type="entry name" value="Haloacid dehalogenase-like hydrolase"/>
    <property type="match status" value="1"/>
</dbReference>
<dbReference type="SFLD" id="SFLDG01129">
    <property type="entry name" value="C1.5:_HAD__Beta-PGM__Phosphata"/>
    <property type="match status" value="1"/>
</dbReference>
<dbReference type="PRINTS" id="PR00413">
    <property type="entry name" value="HADHALOGNASE"/>
</dbReference>
<dbReference type="InterPro" id="IPR051828">
    <property type="entry name" value="HAD-like_hydrolase_domain"/>
</dbReference>
<dbReference type="InterPro" id="IPR044924">
    <property type="entry name" value="HAD-SF_hydro_IA_REG-2-like_cap"/>
</dbReference>
<organism evidence="1 2">
    <name type="scientific">Candidatus Nitrospira nitrificans</name>
    <dbReference type="NCBI Taxonomy" id="1742973"/>
    <lineage>
        <taxon>Bacteria</taxon>
        <taxon>Pseudomonadati</taxon>
        <taxon>Nitrospirota</taxon>
        <taxon>Nitrospiria</taxon>
        <taxon>Nitrospirales</taxon>
        <taxon>Nitrospiraceae</taxon>
        <taxon>Nitrospira</taxon>
    </lineage>
</organism>
<name>A0A0S4LSN3_9BACT</name>
<keyword evidence="2" id="KW-1185">Reference proteome</keyword>
<dbReference type="OrthoDB" id="9809962at2"/>
<dbReference type="Proteomes" id="UP000198736">
    <property type="component" value="Unassembled WGS sequence"/>
</dbReference>
<sequence length="241" mass="27484">MSSSIRVVFFDAADTLFHVHGSVAEIYLRHAVEFGFPQKPDSSLAIKHAFGRAFREAPPPVFSVTEPTRLKQNERLWWFDIVHHVFYRVGMFERFDEFFDHVFGVFEDHRSWRLFPETASTLTRLKELDLELGIISNFDSRLFAVLRGLGIAEAFDTVTISSLAQAAKPAPRIFHLALEKHAVDPEEALHIGDSLRDDVEGSRKAGLHTVLLDRDGKQEGLSVRTIQSLEELIPLLEQFEK</sequence>
<evidence type="ECO:0000313" key="2">
    <source>
        <dbReference type="Proteomes" id="UP000198736"/>
    </source>
</evidence>
<dbReference type="SFLD" id="SFLDS00003">
    <property type="entry name" value="Haloacid_Dehalogenase"/>
    <property type="match status" value="1"/>
</dbReference>
<dbReference type="NCBIfam" id="TIGR02252">
    <property type="entry name" value="DREG-2"/>
    <property type="match status" value="1"/>
</dbReference>